<feature type="compositionally biased region" description="Polar residues" evidence="1">
    <location>
        <begin position="680"/>
        <end position="695"/>
    </location>
</feature>
<feature type="region of interest" description="Disordered" evidence="1">
    <location>
        <begin position="678"/>
        <end position="743"/>
    </location>
</feature>
<dbReference type="HOGENOM" id="CLU_021049_0_0_1"/>
<name>A0A0C9WEZ4_9AGAM</name>
<sequence length="743" mass="83671">MSSANTLVGSDPDVIRGRIDRLAPGAEQSLVATDALIAKVAAGEFASSVYRYRSSLTCVPNLLAKGNDKEVKRLATKIVSGANQVIEVLEGLAELHPVAKATVTIFKALIKLELDRRDNNEQIAVICHSMTSLMYVLKYLAPIIDIDDGLNAALEEELTNIASNMQEFGNFSNVYYKYKNSIFRVCRSAEYKDRLSGFQVSFTEQKGNLQQLISYRVAIETHDTAGQIAVVAANVEKIISKLGESTPKEEQAAKFIQQKGGPDAVLYDDALLAGVAKILGEKLNGSMKTALRDDLDALLSANLNQFILKVDGAKWQIEEAVERSTSTILRRLDAGPHELIEDEDVKVVWKAINDHFEIKFRKHFQDNGVAHPDSWTLPFLSKVMYHPAIGDAIDEDGSGFVSVHECNHFIKQRPPNWSLPQWFAFWAAVWFDNNIVYYNKVVDIVDDIRTAAEKAKAKNKDGIAYYLVVLDFLQPIILDSLDSGIAENAQDDCDLQEFTRVQTEYMDLEQGQVRQRLEEADYYLEDENMLVHATKSTRIELSIMCLLTLVLEHHKGTIIRAQKEVIEEDKLVDMGDSLATVFLAFNNRMADLIRGWKQQRLTVALQVQCFAGGIYSGWYEESQKTDNALDRLLKFCNNEDDDEEEEESAETPDKMSELVDRVAALETRLGNIEHMLQILTGGNPSKPTVGGNNARSKSRRNDVPEEDPEEEHEVAHQEFDENEGEYQQEEEEPEDRDEDQDYE</sequence>
<dbReference type="AlphaFoldDB" id="A0A0C9WEZ4"/>
<feature type="compositionally biased region" description="Acidic residues" evidence="1">
    <location>
        <begin position="720"/>
        <end position="743"/>
    </location>
</feature>
<evidence type="ECO:0000256" key="1">
    <source>
        <dbReference type="SAM" id="MobiDB-lite"/>
    </source>
</evidence>
<protein>
    <recommendedName>
        <fullName evidence="4">EF-hand domain-containing protein</fullName>
    </recommendedName>
</protein>
<evidence type="ECO:0008006" key="4">
    <source>
        <dbReference type="Google" id="ProtNLM"/>
    </source>
</evidence>
<reference evidence="2 3" key="1">
    <citation type="submission" date="2014-04" db="EMBL/GenBank/DDBJ databases">
        <title>Evolutionary Origins and Diversification of the Mycorrhizal Mutualists.</title>
        <authorList>
            <consortium name="DOE Joint Genome Institute"/>
            <consortium name="Mycorrhizal Genomics Consortium"/>
            <person name="Kohler A."/>
            <person name="Kuo A."/>
            <person name="Nagy L.G."/>
            <person name="Floudas D."/>
            <person name="Copeland A."/>
            <person name="Barry K.W."/>
            <person name="Cichocki N."/>
            <person name="Veneault-Fourrey C."/>
            <person name="LaButti K."/>
            <person name="Lindquist E.A."/>
            <person name="Lipzen A."/>
            <person name="Lundell T."/>
            <person name="Morin E."/>
            <person name="Murat C."/>
            <person name="Riley R."/>
            <person name="Ohm R."/>
            <person name="Sun H."/>
            <person name="Tunlid A."/>
            <person name="Henrissat B."/>
            <person name="Grigoriev I.V."/>
            <person name="Hibbett D.S."/>
            <person name="Martin F."/>
        </authorList>
    </citation>
    <scope>NUCLEOTIDE SEQUENCE [LARGE SCALE GENOMIC DNA]</scope>
    <source>
        <strain evidence="2 3">MD-312</strain>
    </source>
</reference>
<dbReference type="OrthoDB" id="2122982at2759"/>
<evidence type="ECO:0000313" key="3">
    <source>
        <dbReference type="Proteomes" id="UP000053820"/>
    </source>
</evidence>
<keyword evidence="3" id="KW-1185">Reference proteome</keyword>
<gene>
    <name evidence="2" type="ORF">HYDPIDRAFT_28804</name>
</gene>
<organism evidence="2 3">
    <name type="scientific">Hydnomerulius pinastri MD-312</name>
    <dbReference type="NCBI Taxonomy" id="994086"/>
    <lineage>
        <taxon>Eukaryota</taxon>
        <taxon>Fungi</taxon>
        <taxon>Dikarya</taxon>
        <taxon>Basidiomycota</taxon>
        <taxon>Agaricomycotina</taxon>
        <taxon>Agaricomycetes</taxon>
        <taxon>Agaricomycetidae</taxon>
        <taxon>Boletales</taxon>
        <taxon>Boletales incertae sedis</taxon>
        <taxon>Leucogyrophana</taxon>
    </lineage>
</organism>
<dbReference type="Proteomes" id="UP000053820">
    <property type="component" value="Unassembled WGS sequence"/>
</dbReference>
<dbReference type="EMBL" id="KN839847">
    <property type="protein sequence ID" value="KIJ64361.1"/>
    <property type="molecule type" value="Genomic_DNA"/>
</dbReference>
<accession>A0A0C9WEZ4</accession>
<evidence type="ECO:0000313" key="2">
    <source>
        <dbReference type="EMBL" id="KIJ64361.1"/>
    </source>
</evidence>
<proteinExistence type="predicted"/>